<dbReference type="InterPro" id="IPR008670">
    <property type="entry name" value="CoA_reduct_LuxC"/>
</dbReference>
<keyword evidence="3" id="KW-1185">Reference proteome</keyword>
<protein>
    <recommendedName>
        <fullName evidence="4">Acyl-CoA reductase</fullName>
    </recommendedName>
</protein>
<gene>
    <name evidence="2" type="ORF">J7I43_15615</name>
</gene>
<dbReference type="RefSeq" id="WP_209146679.1">
    <property type="nucleotide sequence ID" value="NZ_JAGHKP010000003.1"/>
</dbReference>
<evidence type="ECO:0008006" key="4">
    <source>
        <dbReference type="Google" id="ProtNLM"/>
    </source>
</evidence>
<dbReference type="Proteomes" id="UP000679126">
    <property type="component" value="Unassembled WGS sequence"/>
</dbReference>
<keyword evidence="1" id="KW-0521">NADP</keyword>
<reference evidence="3" key="1">
    <citation type="submission" date="2021-03" db="EMBL/GenBank/DDBJ databases">
        <title>Assistant Professor.</title>
        <authorList>
            <person name="Huq M.A."/>
        </authorList>
    </citation>
    <scope>NUCLEOTIDE SEQUENCE [LARGE SCALE GENOMIC DNA]</scope>
    <source>
        <strain evidence="3">MAH-28</strain>
    </source>
</reference>
<sequence>MMELSQKLAVLARLEAYLGGKSTEAEQESLDLAKRRAFAHNGWFTPEFTDLAIANICKYYLDPAALKAWVEQYPGFGKPAARKKVGIVAAGNIPLVGFHDWLAGFLSGHEIWIKLSSKDNVLLPHIFEKIAEWAPEAAQDTVVAEMLKNCDAYIATGSNNSARYFNYYFAKYPHIIRRNRTSAAVLTGGETPEELGALADDVMLYFGLGCRNVTKVYVPEGYDFTPLLTALKKYGRLADHHKYKNNYDYNLALYLLNLSPYQTNDSLLLHENESLFSPLSVLHYGFYRDRTELETQLRENPDLQCLVGRGAVPFGQAQYPSLTDYADGVDTAAFLASL</sequence>
<dbReference type="EMBL" id="JAGHKP010000003">
    <property type="protein sequence ID" value="MBO9153656.1"/>
    <property type="molecule type" value="Genomic_DNA"/>
</dbReference>
<dbReference type="Pfam" id="PF05893">
    <property type="entry name" value="LuxC"/>
    <property type="match status" value="1"/>
</dbReference>
<organism evidence="2 3">
    <name type="scientific">Chitinophaga chungangae</name>
    <dbReference type="NCBI Taxonomy" id="2821488"/>
    <lineage>
        <taxon>Bacteria</taxon>
        <taxon>Pseudomonadati</taxon>
        <taxon>Bacteroidota</taxon>
        <taxon>Chitinophagia</taxon>
        <taxon>Chitinophagales</taxon>
        <taxon>Chitinophagaceae</taxon>
        <taxon>Chitinophaga</taxon>
    </lineage>
</organism>
<evidence type="ECO:0000256" key="1">
    <source>
        <dbReference type="ARBA" id="ARBA00022857"/>
    </source>
</evidence>
<name>A0ABS3YG49_9BACT</name>
<proteinExistence type="predicted"/>
<evidence type="ECO:0000313" key="3">
    <source>
        <dbReference type="Proteomes" id="UP000679126"/>
    </source>
</evidence>
<comment type="caution">
    <text evidence="2">The sequence shown here is derived from an EMBL/GenBank/DDBJ whole genome shotgun (WGS) entry which is preliminary data.</text>
</comment>
<accession>A0ABS3YG49</accession>
<evidence type="ECO:0000313" key="2">
    <source>
        <dbReference type="EMBL" id="MBO9153656.1"/>
    </source>
</evidence>